<sequence>MDLKVLIMA</sequence>
<reference evidence="1" key="1">
    <citation type="submission" date="2013-07" db="EMBL/GenBank/DDBJ databases">
        <title>Nephila pilipes venom gland.</title>
        <authorList>
            <person name="Huo L.J."/>
        </authorList>
    </citation>
    <scope>NUCLEOTIDE SEQUENCE</scope>
    <source>
        <tissue evidence="1">Venom gland</tissue>
    </source>
</reference>
<name>A0A076KTZ3_NEPPI</name>
<proteinExistence type="evidence at transcript level"/>
<organism evidence="1">
    <name type="scientific">Nephila pilipes</name>
    <name type="common">Giant wood spider</name>
    <name type="synonym">Nephila maculata</name>
    <dbReference type="NCBI Taxonomy" id="299642"/>
    <lineage>
        <taxon>Eukaryota</taxon>
        <taxon>Metazoa</taxon>
        <taxon>Ecdysozoa</taxon>
        <taxon>Arthropoda</taxon>
        <taxon>Chelicerata</taxon>
        <taxon>Arachnida</taxon>
        <taxon>Araneae</taxon>
        <taxon>Araneomorphae</taxon>
        <taxon>Entelegynae</taxon>
        <taxon>Araneoidea</taxon>
        <taxon>Nephilidae</taxon>
        <taxon>Nephila</taxon>
    </lineage>
</organism>
<dbReference type="EMBL" id="KF433502">
    <property type="protein sequence ID" value="AII97826.1"/>
    <property type="molecule type" value="mRNA"/>
</dbReference>
<accession>A0A076KTZ3</accession>
<evidence type="ECO:0000313" key="1">
    <source>
        <dbReference type="EMBL" id="AII97826.1"/>
    </source>
</evidence>
<protein>
    <submittedName>
        <fullName evidence="1">BLTX454</fullName>
    </submittedName>
</protein>